<geneLocation type="plasmid" evidence="1">
    <name>pTi-SAKURA</name>
</geneLocation>
<protein>
    <submittedName>
        <fullName evidence="1">Tiorf165 protein</fullName>
    </submittedName>
</protein>
<reference evidence="1" key="5">
    <citation type="journal article" date="1998" name="Nucleic Acids Symp. Ser.">
        <title>Genome structure of pTi-SAKURA (V): Complete nucleotide sequence of plasmid pTi-SAKURA's vir region in Agrobacterium tumefaciens.</title>
        <authorList>
            <person name="Hattori Y."/>
            <person name="Suzuki K."/>
            <person name="Ohta N."/>
            <person name="Uraji M."/>
            <person name="Katoh A."/>
            <person name="Yoshida K."/>
        </authorList>
    </citation>
    <scope>NUCLEOTIDE SEQUENCE</scope>
    <source>
        <strain evidence="1">MAFF 301001</strain>
        <plasmid evidence="1">pTi-SAKURA</plasmid>
    </source>
</reference>
<sequence length="209" mass="23322">MHPEDRARGLRRAFRLHRFCLPSHPAQAYHRGDQLSPRVAINLFRQEIRRPRSGRQTRKIQEACLRMVGEQERPGLSKEERAFYAHAADYGIFAQLILDQCRQSIMTFTEVDRLGRDHDPYAVRRKDHAGTAQARAIAAMRAADAPSSRRMVTAPTMISGRLVLLISGSATGGSMTTAANSTGSSGAGRTSLPCRAIVRQVERRFARNP</sequence>
<keyword evidence="1" id="KW-0614">Plasmid</keyword>
<reference evidence="1" key="6">
    <citation type="journal article" date="2000" name="Gene">
        <title>Complete nucleotide sequence of a plant tumor-inducing Ti plasmid.</title>
        <authorList>
            <person name="Suzuki K."/>
            <person name="Hattori Y."/>
            <person name="Uraji M."/>
            <person name="Ohta N."/>
            <person name="Iwata K."/>
            <person name="Murata K."/>
            <person name="Katoh A."/>
            <person name="Yoshida K."/>
        </authorList>
    </citation>
    <scope>NUCLEOTIDE SEQUENCE</scope>
    <source>
        <strain evidence="1">MAFF 301001</strain>
        <plasmid evidence="1">pTi-SAKURA</plasmid>
    </source>
</reference>
<gene>
    <name evidence="1" type="primary">tiorf165</name>
</gene>
<accession>Q9R6B1</accession>
<proteinExistence type="predicted"/>
<dbReference type="EMBL" id="AB016260">
    <property type="protein sequence ID" value="BAA87790.1"/>
    <property type="molecule type" value="Genomic_DNA"/>
</dbReference>
<dbReference type="AlphaFoldDB" id="Q9R6B1"/>
<reference evidence="1" key="2">
    <citation type="journal article" date="1998" name="Nucleic Acids Symp. Ser.">
        <title>Genome structure of pTi-SAKURA(I): Strategy for DNA sequencing of a Japanese cherry-Ti plasmid.</title>
        <authorList>
            <person name="Hattori Y."/>
            <person name="Suzuki K."/>
            <person name="Ohta N."/>
            <person name="Uraji M."/>
            <person name="Katoh A."/>
            <person name="Yoshida K."/>
        </authorList>
    </citation>
    <scope>NUCLEOTIDE SEQUENCE</scope>
    <source>
        <strain evidence="1">MAFF 301001</strain>
        <plasmid evidence="1">pTi-SAKURA</plasmid>
    </source>
</reference>
<evidence type="ECO:0000313" key="1">
    <source>
        <dbReference type="EMBL" id="BAA87790.1"/>
    </source>
</evidence>
<reference evidence="1" key="3">
    <citation type="journal article" date="1998" name="Nucleic Acids Symp. Ser.">
        <title>Genome structure of pTi-SAKURA (III): Characteristics of T-DNA.</title>
        <authorList>
            <person name="Ohta N."/>
            <person name="Suzuki K."/>
            <person name="Hattori Y."/>
            <person name="Uraji M."/>
            <person name="Katoh A."/>
            <person name="Yoshida K."/>
        </authorList>
    </citation>
    <scope>NUCLEOTIDE SEQUENCE</scope>
    <source>
        <strain evidence="1">MAFF 301001</strain>
        <plasmid evidence="1">pTi-SAKURA</plasmid>
    </source>
</reference>
<reference evidence="1" key="1">
    <citation type="journal article" date="1998" name="Biochim. Biophys. Acta">
        <title>Novel structural difference between nopaline- and octopine-type trbJ genes: construction of genetic and physical map and sequencing of trb/traI and rep gene clusters of a new Ti plasmid pTi-SAKURA.</title>
        <authorList>
            <person name="Suzuki K."/>
            <person name="Ohta N."/>
            <person name="Hattori Y."/>
            <person name="Uraji M."/>
            <person name="Katoh A."/>
            <person name="Yoshida K."/>
        </authorList>
    </citation>
    <scope>NUCLEOTIDE SEQUENCE</scope>
    <source>
        <strain evidence="1">MAFF 301001</strain>
        <plasmid evidence="1">pTi-SAKURA</plasmid>
    </source>
</reference>
<reference evidence="1" key="4">
    <citation type="journal article" date="1998" name="Nucleic Acids Symp. Ser.">
        <title>Genome structure of pTi-SAKURA (IV): Characteristics of tra region.</title>
        <authorList>
            <person name="Uraji M."/>
            <person name="Suzuki K."/>
            <person name="Ohta N."/>
            <person name="Hattori Y."/>
            <person name="Katoh A."/>
            <person name="Yoshida K."/>
        </authorList>
    </citation>
    <scope>NUCLEOTIDE SEQUENCE</scope>
    <source>
        <strain evidence="1">MAFF 301001</strain>
        <plasmid evidence="1">pTi-SAKURA</plasmid>
    </source>
</reference>
<organism evidence="1">
    <name type="scientific">Agrobacterium tumefaciens</name>
    <dbReference type="NCBI Taxonomy" id="358"/>
    <lineage>
        <taxon>Bacteria</taxon>
        <taxon>Pseudomonadati</taxon>
        <taxon>Pseudomonadota</taxon>
        <taxon>Alphaproteobacteria</taxon>
        <taxon>Hyphomicrobiales</taxon>
        <taxon>Rhizobiaceae</taxon>
        <taxon>Rhizobium/Agrobacterium group</taxon>
        <taxon>Agrobacterium</taxon>
        <taxon>Agrobacterium tumefaciens complex</taxon>
    </lineage>
</organism>
<name>Q9R6B1_AGRTU</name>